<evidence type="ECO:0000256" key="7">
    <source>
        <dbReference type="ARBA" id="ARBA00022741"/>
    </source>
</evidence>
<dbReference type="Pfam" id="PF00689">
    <property type="entry name" value="Cation_ATPase_C"/>
    <property type="match status" value="1"/>
</dbReference>
<dbReference type="Gene3D" id="2.70.150.10">
    <property type="entry name" value="Calcium-transporting ATPase, cytoplasmic transduction domain A"/>
    <property type="match status" value="1"/>
</dbReference>
<feature type="transmembrane region" description="Helical" evidence="15">
    <location>
        <begin position="82"/>
        <end position="99"/>
    </location>
</feature>
<keyword evidence="5 15" id="KW-0812">Transmembrane</keyword>
<evidence type="ECO:0000256" key="9">
    <source>
        <dbReference type="ARBA" id="ARBA00022840"/>
    </source>
</evidence>
<feature type="transmembrane region" description="Helical" evidence="15">
    <location>
        <begin position="310"/>
        <end position="334"/>
    </location>
</feature>
<dbReference type="SUPFAM" id="SSF56784">
    <property type="entry name" value="HAD-like"/>
    <property type="match status" value="1"/>
</dbReference>
<evidence type="ECO:0000313" key="17">
    <source>
        <dbReference type="EMBL" id="ADZ84184.1"/>
    </source>
</evidence>
<dbReference type="RefSeq" id="WP_013657477.1">
    <property type="nucleotide sequence ID" value="NC_015275.1"/>
</dbReference>
<keyword evidence="17" id="KW-0378">Hydrolase</keyword>
<dbReference type="InterPro" id="IPR006068">
    <property type="entry name" value="ATPase_P-typ_cation-transptr_C"/>
</dbReference>
<dbReference type="InterPro" id="IPR006408">
    <property type="entry name" value="P-type_ATPase_IIB"/>
</dbReference>
<dbReference type="SUPFAM" id="SSF81653">
    <property type="entry name" value="Calcium ATPase, transduction domain A"/>
    <property type="match status" value="1"/>
</dbReference>
<dbReference type="GO" id="GO:0046872">
    <property type="term" value="F:metal ion binding"/>
    <property type="evidence" value="ECO:0007669"/>
    <property type="project" value="UniProtKB-KW"/>
</dbReference>
<dbReference type="PROSITE" id="PS00154">
    <property type="entry name" value="ATPASE_E1_E2"/>
    <property type="match status" value="1"/>
</dbReference>
<dbReference type="InterPro" id="IPR059000">
    <property type="entry name" value="ATPase_P-type_domA"/>
</dbReference>
<dbReference type="Gene3D" id="3.40.1110.10">
    <property type="entry name" value="Calcium-transporting ATPase, cytoplasmic domain N"/>
    <property type="match status" value="1"/>
</dbReference>
<dbReference type="EMBL" id="CP002582">
    <property type="protein sequence ID" value="ADZ84184.1"/>
    <property type="molecule type" value="Genomic_DNA"/>
</dbReference>
<evidence type="ECO:0000313" key="18">
    <source>
        <dbReference type="Proteomes" id="UP000008467"/>
    </source>
</evidence>
<dbReference type="NCBIfam" id="TIGR01517">
    <property type="entry name" value="ATPase-IIB_Ca"/>
    <property type="match status" value="1"/>
</dbReference>
<dbReference type="InterPro" id="IPR044492">
    <property type="entry name" value="P_typ_ATPase_HD_dom"/>
</dbReference>
<feature type="transmembrane region" description="Helical" evidence="15">
    <location>
        <begin position="821"/>
        <end position="838"/>
    </location>
</feature>
<dbReference type="InterPro" id="IPR023214">
    <property type="entry name" value="HAD_sf"/>
</dbReference>
<dbReference type="PRINTS" id="PR00119">
    <property type="entry name" value="CATATPASE"/>
</dbReference>
<proteinExistence type="predicted"/>
<evidence type="ECO:0000256" key="13">
    <source>
        <dbReference type="ARBA" id="ARBA00023065"/>
    </source>
</evidence>
<dbReference type="EC" id="7.2.2.10" evidence="2"/>
<keyword evidence="6" id="KW-0479">Metal-binding</keyword>
<evidence type="ECO:0000256" key="4">
    <source>
        <dbReference type="ARBA" id="ARBA00022568"/>
    </source>
</evidence>
<dbReference type="Pfam" id="PF13246">
    <property type="entry name" value="Cation_ATPase"/>
    <property type="match status" value="1"/>
</dbReference>
<dbReference type="GO" id="GO:0005524">
    <property type="term" value="F:ATP binding"/>
    <property type="evidence" value="ECO:0007669"/>
    <property type="project" value="UniProtKB-KW"/>
</dbReference>
<feature type="transmembrane region" description="Helical" evidence="15">
    <location>
        <begin position="859"/>
        <end position="881"/>
    </location>
</feature>
<sequence>MENKYYNQDIEHIYKEHHVDSSQGLSPKEAEKRLEMYGPNLFTKAKEKSLLQEIKETLTQQLIVILLIAAAISLLIKEYHDAIGICFAVLLSTTIGLLTESRSKKAAEALNRMTEDIQVKVLRSGEKILIHKSEIIPGDIIFLEAGDQVPADGRLISCNDLKVREDMLTGESDDVKKKLGVIKQEELTLEGKTIYQDPIPAKQYNMLFGGTLIASGQAKMIVTATGDETEMGYIAKALGSKEESTPLEIKMDHLAQSISKVSTAVAGMLFVYMIVQIIEGCKLALDFSSTHQFLSSLSPLVSSFPEMKTAFVVCVALIVAAVPEGLPTMINITLAITMKQMAKINVLVRKKEACETIGSVSVICSDKTGTLTQNKMKVAKLYLEGSFKNEAELKRYPDFVRNCMINSTADLQVHGKEVKYIGSATECALLLLCEQYDYARTRLGSEVVKQVPFNSQNKYMLTIAKEENNYEIFSKGAPEIILNQCGFEKTEGQLKPLTNERKKQILKEIEALQVQAMRVLAFAGHRMATSYNVLGREEWKETLVFEGFVGIQDPLRPGVKEAIETAAGAGIETKMLTGDNLQTAIAIGEEIGLVGHGKKAVEASYIDALSDKDLEKEIRHIAIVARSKPDTKMRIVQALQKNGEVVAVTGDGINDAPALTKADVGIAMGIAGTEVSKNAADIILTDDSFSTIVEAIKWGRGIYNNFQRFIQFQLTVNIIAFLIAIISQIMGYDMPFTTIHLLWINIIMDGPPALALGLEPIRSAVMKRRPIKREAPIINRFMLRTIIINSTFITALLFLQIRYNFLGAQSIVNGNASEVQTVLFSLFAFSVLFNAFNCREFGTGSIFPNLFKNQLALQIILLTAVLQIVMIQYCGAFFNAIPLSKEMWLKIIGCGALVVIVNELIKQALRMLKRSAKSAVKQVKKVGMRSRKGLS</sequence>
<feature type="transmembrane region" description="Helical" evidence="15">
    <location>
        <begin position="58"/>
        <end position="76"/>
    </location>
</feature>
<keyword evidence="13" id="KW-0406">Ion transport</keyword>
<keyword evidence="11" id="KW-1278">Translocase</keyword>
<dbReference type="SFLD" id="SFLDF00027">
    <property type="entry name" value="p-type_atpase"/>
    <property type="match status" value="1"/>
</dbReference>
<evidence type="ECO:0000256" key="10">
    <source>
        <dbReference type="ARBA" id="ARBA00022842"/>
    </source>
</evidence>
<dbReference type="Proteomes" id="UP000008467">
    <property type="component" value="Chromosome"/>
</dbReference>
<dbReference type="PANTHER" id="PTHR24093:SF369">
    <property type="entry name" value="CALCIUM-TRANSPORTING ATPASE"/>
    <property type="match status" value="1"/>
</dbReference>
<dbReference type="InterPro" id="IPR018303">
    <property type="entry name" value="ATPase_P-typ_P_site"/>
</dbReference>
<evidence type="ECO:0000256" key="14">
    <source>
        <dbReference type="ARBA" id="ARBA00023136"/>
    </source>
</evidence>
<organism evidence="17 18">
    <name type="scientific">Cellulosilyticum lentocellum (strain ATCC 49066 / DSM 5427 / NCIMB 11756 / RHM5)</name>
    <name type="common">Clostridium lentocellum</name>
    <dbReference type="NCBI Taxonomy" id="642492"/>
    <lineage>
        <taxon>Bacteria</taxon>
        <taxon>Bacillati</taxon>
        <taxon>Bacillota</taxon>
        <taxon>Clostridia</taxon>
        <taxon>Lachnospirales</taxon>
        <taxon>Cellulosilyticaceae</taxon>
        <taxon>Cellulosilyticum</taxon>
    </lineage>
</organism>
<evidence type="ECO:0000256" key="1">
    <source>
        <dbReference type="ARBA" id="ARBA00004127"/>
    </source>
</evidence>
<evidence type="ECO:0000256" key="2">
    <source>
        <dbReference type="ARBA" id="ARBA00012790"/>
    </source>
</evidence>
<evidence type="ECO:0000256" key="12">
    <source>
        <dbReference type="ARBA" id="ARBA00022989"/>
    </source>
</evidence>
<keyword evidence="12 15" id="KW-1133">Transmembrane helix</keyword>
<feature type="transmembrane region" description="Helical" evidence="15">
    <location>
        <begin position="781"/>
        <end position="801"/>
    </location>
</feature>
<dbReference type="SFLD" id="SFLDS00003">
    <property type="entry name" value="Haloacid_Dehalogenase"/>
    <property type="match status" value="1"/>
</dbReference>
<feature type="transmembrane region" description="Helical" evidence="15">
    <location>
        <begin position="887"/>
        <end position="905"/>
    </location>
</feature>
<evidence type="ECO:0000256" key="3">
    <source>
        <dbReference type="ARBA" id="ARBA00022448"/>
    </source>
</evidence>
<keyword evidence="4" id="KW-0109">Calcium transport</keyword>
<evidence type="ECO:0000256" key="15">
    <source>
        <dbReference type="SAM" id="Phobius"/>
    </source>
</evidence>
<dbReference type="Gene3D" id="3.40.50.1000">
    <property type="entry name" value="HAD superfamily/HAD-like"/>
    <property type="match status" value="1"/>
</dbReference>
<dbReference type="InterPro" id="IPR023298">
    <property type="entry name" value="ATPase_P-typ_TM_dom_sf"/>
</dbReference>
<evidence type="ECO:0000256" key="11">
    <source>
        <dbReference type="ARBA" id="ARBA00022967"/>
    </source>
</evidence>
<dbReference type="AlphaFoldDB" id="F2JGU2"/>
<dbReference type="InterPro" id="IPR023299">
    <property type="entry name" value="ATPase_P-typ_cyto_dom_N"/>
</dbReference>
<dbReference type="SUPFAM" id="SSF81660">
    <property type="entry name" value="Metal cation-transporting ATPase, ATP-binding domain N"/>
    <property type="match status" value="1"/>
</dbReference>
<feature type="domain" description="Cation-transporting P-type ATPase N-terminal" evidence="16">
    <location>
        <begin position="4"/>
        <end position="78"/>
    </location>
</feature>
<dbReference type="SFLD" id="SFLDG00002">
    <property type="entry name" value="C1.7:_P-type_atpase_like"/>
    <property type="match status" value="1"/>
</dbReference>
<evidence type="ECO:0000256" key="5">
    <source>
        <dbReference type="ARBA" id="ARBA00022692"/>
    </source>
</evidence>
<keyword evidence="14 15" id="KW-0472">Membrane</keyword>
<evidence type="ECO:0000259" key="16">
    <source>
        <dbReference type="SMART" id="SM00831"/>
    </source>
</evidence>
<evidence type="ECO:0000256" key="6">
    <source>
        <dbReference type="ARBA" id="ARBA00022723"/>
    </source>
</evidence>
<dbReference type="KEGG" id="cle:Clole_2478"/>
<keyword evidence="3" id="KW-0813">Transport</keyword>
<comment type="subcellular location">
    <subcellularLocation>
        <location evidence="1">Endomembrane system</location>
        <topology evidence="1">Multi-pass membrane protein</topology>
    </subcellularLocation>
</comment>
<dbReference type="InterPro" id="IPR036412">
    <property type="entry name" value="HAD-like_sf"/>
</dbReference>
<dbReference type="SUPFAM" id="SSF81665">
    <property type="entry name" value="Calcium ATPase, transmembrane domain M"/>
    <property type="match status" value="1"/>
</dbReference>
<dbReference type="PANTHER" id="PTHR24093">
    <property type="entry name" value="CATION TRANSPORTING ATPASE"/>
    <property type="match status" value="1"/>
</dbReference>
<dbReference type="HOGENOM" id="CLU_002360_3_0_9"/>
<dbReference type="GO" id="GO:0005886">
    <property type="term" value="C:plasma membrane"/>
    <property type="evidence" value="ECO:0007669"/>
    <property type="project" value="TreeGrafter"/>
</dbReference>
<dbReference type="SMART" id="SM00831">
    <property type="entry name" value="Cation_ATPase_N"/>
    <property type="match status" value="1"/>
</dbReference>
<dbReference type="GO" id="GO:0005388">
    <property type="term" value="F:P-type calcium transporter activity"/>
    <property type="evidence" value="ECO:0007669"/>
    <property type="project" value="UniProtKB-EC"/>
</dbReference>
<dbReference type="InterPro" id="IPR004014">
    <property type="entry name" value="ATPase_P-typ_cation-transptr_N"/>
</dbReference>
<keyword evidence="18" id="KW-1185">Reference proteome</keyword>
<feature type="transmembrane region" description="Helical" evidence="15">
    <location>
        <begin position="258"/>
        <end position="278"/>
    </location>
</feature>
<dbReference type="InterPro" id="IPR008250">
    <property type="entry name" value="ATPase_P-typ_transduc_dom_A_sf"/>
</dbReference>
<keyword evidence="10" id="KW-0460">Magnesium</keyword>
<keyword evidence="7" id="KW-0547">Nucleotide-binding</keyword>
<dbReference type="GO" id="GO:0012505">
    <property type="term" value="C:endomembrane system"/>
    <property type="evidence" value="ECO:0007669"/>
    <property type="project" value="UniProtKB-SubCell"/>
</dbReference>
<dbReference type="InterPro" id="IPR001757">
    <property type="entry name" value="P_typ_ATPase"/>
</dbReference>
<gene>
    <name evidence="17" type="ordered locus">Clole_2478</name>
</gene>
<protein>
    <recommendedName>
        <fullName evidence="2">P-type Ca(2+) transporter</fullName>
        <ecNumber evidence="2">7.2.2.10</ecNumber>
    </recommendedName>
</protein>
<dbReference type="Pfam" id="PF08282">
    <property type="entry name" value="Hydrolase_3"/>
    <property type="match status" value="1"/>
</dbReference>
<name>F2JGU2_CELLD</name>
<accession>F2JGU2</accession>
<keyword evidence="8" id="KW-0106">Calcium</keyword>
<reference evidence="17 18" key="1">
    <citation type="journal article" date="2011" name="J. Bacteriol.">
        <title>Complete genome sequence of the cellulose-degrading bacterium Cellulosilyticum lentocellum.</title>
        <authorList>
            <consortium name="US DOE Joint Genome Institute"/>
            <person name="Miller D.A."/>
            <person name="Suen G."/>
            <person name="Bruce D."/>
            <person name="Copeland A."/>
            <person name="Cheng J.F."/>
            <person name="Detter C."/>
            <person name="Goodwin L.A."/>
            <person name="Han C.S."/>
            <person name="Hauser L.J."/>
            <person name="Land M.L."/>
            <person name="Lapidus A."/>
            <person name="Lucas S."/>
            <person name="Meincke L."/>
            <person name="Pitluck S."/>
            <person name="Tapia R."/>
            <person name="Teshima H."/>
            <person name="Woyke T."/>
            <person name="Fox B.G."/>
            <person name="Angert E.R."/>
            <person name="Currie C.R."/>
        </authorList>
    </citation>
    <scope>NUCLEOTIDE SEQUENCE [LARGE SCALE GENOMIC DNA]</scope>
    <source>
        <strain evidence="18">ATCC 49066 / DSM 5427 / NCIMB 11756 / RHM5</strain>
    </source>
</reference>
<dbReference type="Pfam" id="PF00690">
    <property type="entry name" value="Cation_ATPase_N"/>
    <property type="match status" value="1"/>
</dbReference>
<keyword evidence="9" id="KW-0067">ATP-binding</keyword>
<dbReference type="NCBIfam" id="TIGR01494">
    <property type="entry name" value="ATPase_P-type"/>
    <property type="match status" value="2"/>
</dbReference>
<dbReference type="FunFam" id="3.40.50.1000:FF:000001">
    <property type="entry name" value="Phospholipid-transporting ATPase IC"/>
    <property type="match status" value="1"/>
</dbReference>
<evidence type="ECO:0000256" key="8">
    <source>
        <dbReference type="ARBA" id="ARBA00022837"/>
    </source>
</evidence>
<dbReference type="Gene3D" id="1.20.1110.10">
    <property type="entry name" value="Calcium-transporting ATPase, transmembrane domain"/>
    <property type="match status" value="1"/>
</dbReference>
<dbReference type="Pfam" id="PF00122">
    <property type="entry name" value="E1-E2_ATPase"/>
    <property type="match status" value="1"/>
</dbReference>
<dbReference type="GO" id="GO:0016887">
    <property type="term" value="F:ATP hydrolysis activity"/>
    <property type="evidence" value="ECO:0007669"/>
    <property type="project" value="InterPro"/>
</dbReference>
<dbReference type="PRINTS" id="PR00120">
    <property type="entry name" value="HATPASE"/>
</dbReference>
<dbReference type="STRING" id="642492.Clole_2478"/>
<feature type="transmembrane region" description="Helical" evidence="15">
    <location>
        <begin position="742"/>
        <end position="761"/>
    </location>
</feature>
<feature type="transmembrane region" description="Helical" evidence="15">
    <location>
        <begin position="709"/>
        <end position="730"/>
    </location>
</feature>
<dbReference type="eggNOG" id="COG0474">
    <property type="taxonomic scope" value="Bacteria"/>
</dbReference>